<accession>A0A9W6Y2X2</accession>
<dbReference type="OrthoDB" id="10508354at2759"/>
<dbReference type="AlphaFoldDB" id="A0A9W6Y2X2"/>
<sequence>MQQQQLDGPGPGPPDPGIDLDDAMGEKSSLQNQPQGNGDTTSDNTQQQREQAAIAKGRKAGTDAEGTLTDETNTDDGAETTGTRSLGGSKNVTWSDKVRTPATHTEVITEVMAKSSHML</sequence>
<reference evidence="2" key="1">
    <citation type="submission" date="2023-04" db="EMBL/GenBank/DDBJ databases">
        <title>Phytophthora fragariaefolia NBRC 109709.</title>
        <authorList>
            <person name="Ichikawa N."/>
            <person name="Sato H."/>
            <person name="Tonouchi N."/>
        </authorList>
    </citation>
    <scope>NUCLEOTIDE SEQUENCE</scope>
    <source>
        <strain evidence="2">NBRC 109709</strain>
    </source>
</reference>
<comment type="caution">
    <text evidence="2">The sequence shown here is derived from an EMBL/GenBank/DDBJ whole genome shotgun (WGS) entry which is preliminary data.</text>
</comment>
<evidence type="ECO:0000313" key="2">
    <source>
        <dbReference type="EMBL" id="GMF54064.1"/>
    </source>
</evidence>
<dbReference type="EMBL" id="BSXT01003444">
    <property type="protein sequence ID" value="GMF54064.1"/>
    <property type="molecule type" value="Genomic_DNA"/>
</dbReference>
<protein>
    <submittedName>
        <fullName evidence="2">Unnamed protein product</fullName>
    </submittedName>
</protein>
<feature type="compositionally biased region" description="Polar residues" evidence="1">
    <location>
        <begin position="80"/>
        <end position="94"/>
    </location>
</feature>
<name>A0A9W6Y2X2_9STRA</name>
<keyword evidence="3" id="KW-1185">Reference proteome</keyword>
<dbReference type="Proteomes" id="UP001165121">
    <property type="component" value="Unassembled WGS sequence"/>
</dbReference>
<evidence type="ECO:0000313" key="3">
    <source>
        <dbReference type="Proteomes" id="UP001165121"/>
    </source>
</evidence>
<evidence type="ECO:0000256" key="1">
    <source>
        <dbReference type="SAM" id="MobiDB-lite"/>
    </source>
</evidence>
<organism evidence="2 3">
    <name type="scientific">Phytophthora fragariaefolia</name>
    <dbReference type="NCBI Taxonomy" id="1490495"/>
    <lineage>
        <taxon>Eukaryota</taxon>
        <taxon>Sar</taxon>
        <taxon>Stramenopiles</taxon>
        <taxon>Oomycota</taxon>
        <taxon>Peronosporomycetes</taxon>
        <taxon>Peronosporales</taxon>
        <taxon>Peronosporaceae</taxon>
        <taxon>Phytophthora</taxon>
    </lineage>
</organism>
<gene>
    <name evidence="2" type="ORF">Pfra01_002245400</name>
</gene>
<proteinExistence type="predicted"/>
<feature type="region of interest" description="Disordered" evidence="1">
    <location>
        <begin position="1"/>
        <end position="98"/>
    </location>
</feature>
<feature type="compositionally biased region" description="Polar residues" evidence="1">
    <location>
        <begin position="28"/>
        <end position="50"/>
    </location>
</feature>